<dbReference type="Proteomes" id="UP000499080">
    <property type="component" value="Unassembled WGS sequence"/>
</dbReference>
<reference evidence="1 2" key="1">
    <citation type="journal article" date="2019" name="Sci. Rep.">
        <title>Orb-weaving spider Araneus ventricosus genome elucidates the spidroin gene catalogue.</title>
        <authorList>
            <person name="Kono N."/>
            <person name="Nakamura H."/>
            <person name="Ohtoshi R."/>
            <person name="Moran D.A.P."/>
            <person name="Shinohara A."/>
            <person name="Yoshida Y."/>
            <person name="Fujiwara M."/>
            <person name="Mori M."/>
            <person name="Tomita M."/>
            <person name="Arakawa K."/>
        </authorList>
    </citation>
    <scope>NUCLEOTIDE SEQUENCE [LARGE SCALE GENOMIC DNA]</scope>
</reference>
<gene>
    <name evidence="1" type="ORF">AVEN_269452_1</name>
</gene>
<dbReference type="EMBL" id="BGPR01170886">
    <property type="protein sequence ID" value="GBM30371.1"/>
    <property type="molecule type" value="Genomic_DNA"/>
</dbReference>
<protein>
    <submittedName>
        <fullName evidence="1">Uncharacterized protein</fullName>
    </submittedName>
</protein>
<comment type="caution">
    <text evidence="1">The sequence shown here is derived from an EMBL/GenBank/DDBJ whole genome shotgun (WGS) entry which is preliminary data.</text>
</comment>
<proteinExistence type="predicted"/>
<keyword evidence="2" id="KW-1185">Reference proteome</keyword>
<sequence>MRNLQQPVGTVLMSPSVDSLPLMSEHLPTFLWNVRRPRWPSGKVPALEPEGSKPDSTEDLSCTLNQTQGVKRPPAGVVRKFGEGCQLRCRLYTVIQNYEVRPKIALMLL</sequence>
<evidence type="ECO:0000313" key="2">
    <source>
        <dbReference type="Proteomes" id="UP000499080"/>
    </source>
</evidence>
<dbReference type="AlphaFoldDB" id="A0A4Y2ENC0"/>
<evidence type="ECO:0000313" key="1">
    <source>
        <dbReference type="EMBL" id="GBM30371.1"/>
    </source>
</evidence>
<name>A0A4Y2ENC0_ARAVE</name>
<organism evidence="1 2">
    <name type="scientific">Araneus ventricosus</name>
    <name type="common">Orbweaver spider</name>
    <name type="synonym">Epeira ventricosa</name>
    <dbReference type="NCBI Taxonomy" id="182803"/>
    <lineage>
        <taxon>Eukaryota</taxon>
        <taxon>Metazoa</taxon>
        <taxon>Ecdysozoa</taxon>
        <taxon>Arthropoda</taxon>
        <taxon>Chelicerata</taxon>
        <taxon>Arachnida</taxon>
        <taxon>Araneae</taxon>
        <taxon>Araneomorphae</taxon>
        <taxon>Entelegynae</taxon>
        <taxon>Araneoidea</taxon>
        <taxon>Araneidae</taxon>
        <taxon>Araneus</taxon>
    </lineage>
</organism>
<accession>A0A4Y2ENC0</accession>